<feature type="transmembrane region" description="Helical" evidence="8">
    <location>
        <begin position="430"/>
        <end position="448"/>
    </location>
</feature>
<dbReference type="GO" id="GO:0031288">
    <property type="term" value="P:sorocarp morphogenesis"/>
    <property type="evidence" value="ECO:0000316"/>
    <property type="project" value="dictyBase"/>
</dbReference>
<feature type="compositionally biased region" description="Low complexity" evidence="7">
    <location>
        <begin position="314"/>
        <end position="337"/>
    </location>
</feature>
<dbReference type="Pfam" id="PF01733">
    <property type="entry name" value="Nucleoside_tran"/>
    <property type="match status" value="1"/>
</dbReference>
<dbReference type="GO" id="GO:0010468">
    <property type="term" value="P:regulation of gene expression"/>
    <property type="evidence" value="ECO:0000316"/>
    <property type="project" value="dictyBase"/>
</dbReference>
<dbReference type="InterPro" id="IPR002259">
    <property type="entry name" value="Eqnu_transpt"/>
</dbReference>
<comment type="subcellular location">
    <subcellularLocation>
        <location evidence="1">Membrane</location>
        <topology evidence="1">Multi-pass membrane protein</topology>
    </subcellularLocation>
</comment>
<dbReference type="GO" id="GO:0019954">
    <property type="term" value="P:asexual reproduction"/>
    <property type="evidence" value="ECO:0000316"/>
    <property type="project" value="dictyBase"/>
</dbReference>
<feature type="transmembrane region" description="Helical" evidence="8">
    <location>
        <begin position="162"/>
        <end position="184"/>
    </location>
</feature>
<keyword evidence="5 8" id="KW-1133">Transmembrane helix</keyword>
<evidence type="ECO:0000256" key="4">
    <source>
        <dbReference type="ARBA" id="ARBA00022692"/>
    </source>
</evidence>
<evidence type="ECO:0000256" key="1">
    <source>
        <dbReference type="ARBA" id="ARBA00004141"/>
    </source>
</evidence>
<evidence type="ECO:0000256" key="3">
    <source>
        <dbReference type="ARBA" id="ARBA00022448"/>
    </source>
</evidence>
<sequence length="522" mass="58977">MGNEDDKELLEIQPMVNKMKSSSEFTNDSTDGAVGNNNNNNNKTMCNFGIDEDYEIPIDSSIDSSNTTAFDNNNNNNSFIYTSKELELLKNKVDPKIAFCMTMLSIGCLSPFHCYLASLDYFNIIYPEKYKIASTFPFIYMTMITITFVILIKYSDKLKHHIIILSGFSFYVIVLIIIPCLNLSKIGGSLTSYILTLLFIAITAIFDGMIQGSVFALASLFGSQYLLFCQIGIGLAGVIVVITRLICKLSFSNTINDKVSLKIGSLVFFCTSSFLVICTLITFILILKLPIGDIIKKKKTNQDYNENPITLDGNNNNDNNNNNNNNENNNNENNNNNNNINIEIDNFEEIYSPFKFTFKKNLKYSAMLSFLFTMTLFVFPGIVIQIKSDRIERSWWIFSLIAVYNIADSLGKALPLIVHKNDKRIPSVPWLWFISIGRCIFIVFFIIANYYSNIFTHESLIYLFLFIFAFSNGYISSIALSQSPSTVPPKYRELSGIIMSSALNIGLLLGSVFNLIFVFAQK</sequence>
<proteinExistence type="inferred from homology"/>
<comment type="similarity">
    <text evidence="2">Belongs to the SLC29A/ENT transporter (TC 2.A.57) family.</text>
</comment>
<dbReference type="FunCoup" id="Q54TT2">
    <property type="interactions" value="7"/>
</dbReference>
<feature type="transmembrane region" description="Helical" evidence="8">
    <location>
        <begin position="364"/>
        <end position="383"/>
    </location>
</feature>
<dbReference type="GO" id="GO:0005886">
    <property type="term" value="C:plasma membrane"/>
    <property type="evidence" value="ECO:0000318"/>
    <property type="project" value="GO_Central"/>
</dbReference>
<dbReference type="KEGG" id="ddi:DDB_G0281515"/>
<dbReference type="SUPFAM" id="SSF103473">
    <property type="entry name" value="MFS general substrate transporter"/>
    <property type="match status" value="1"/>
</dbReference>
<dbReference type="PRINTS" id="PR01130">
    <property type="entry name" value="DERENTRNSPRT"/>
</dbReference>
<comment type="caution">
    <text evidence="9">The sequence shown here is derived from an EMBL/GenBank/DDBJ whole genome shotgun (WGS) entry which is preliminary data.</text>
</comment>
<feature type="transmembrane region" description="Helical" evidence="8">
    <location>
        <begin position="190"/>
        <end position="218"/>
    </location>
</feature>
<dbReference type="Reactome" id="R-DDI-9755088">
    <property type="pathway name" value="Ribavirin ADME"/>
</dbReference>
<dbReference type="SMR" id="Q54TT2"/>
<feature type="region of interest" description="Disordered" evidence="7">
    <location>
        <begin position="306"/>
        <end position="337"/>
    </location>
</feature>
<name>Q54TT2_DICDI</name>
<dbReference type="HOGENOM" id="CLU_522190_0_0_1"/>
<evidence type="ECO:0000256" key="8">
    <source>
        <dbReference type="SAM" id="Phobius"/>
    </source>
</evidence>
<dbReference type="PIRSF" id="PIRSF016379">
    <property type="entry name" value="ENT"/>
    <property type="match status" value="1"/>
</dbReference>
<reference evidence="9 10" key="1">
    <citation type="journal article" date="2005" name="Nature">
        <title>The genome of the social amoeba Dictyostelium discoideum.</title>
        <authorList>
            <consortium name="The Dictyostelium discoideum Sequencing Consortium"/>
            <person name="Eichinger L."/>
            <person name="Pachebat J.A."/>
            <person name="Glockner G."/>
            <person name="Rajandream M.A."/>
            <person name="Sucgang R."/>
            <person name="Berriman M."/>
            <person name="Song J."/>
            <person name="Olsen R."/>
            <person name="Szafranski K."/>
            <person name="Xu Q."/>
            <person name="Tunggal B."/>
            <person name="Kummerfeld S."/>
            <person name="Madera M."/>
            <person name="Konfortov B.A."/>
            <person name="Rivero F."/>
            <person name="Bankier A.T."/>
            <person name="Lehmann R."/>
            <person name="Hamlin N."/>
            <person name="Davies R."/>
            <person name="Gaudet P."/>
            <person name="Fey P."/>
            <person name="Pilcher K."/>
            <person name="Chen G."/>
            <person name="Saunders D."/>
            <person name="Sodergren E."/>
            <person name="Davis P."/>
            <person name="Kerhornou A."/>
            <person name="Nie X."/>
            <person name="Hall N."/>
            <person name="Anjard C."/>
            <person name="Hemphill L."/>
            <person name="Bason N."/>
            <person name="Farbrother P."/>
            <person name="Desany B."/>
            <person name="Just E."/>
            <person name="Morio T."/>
            <person name="Rost R."/>
            <person name="Churcher C."/>
            <person name="Cooper J."/>
            <person name="Haydock S."/>
            <person name="van Driessche N."/>
            <person name="Cronin A."/>
            <person name="Goodhead I."/>
            <person name="Muzny D."/>
            <person name="Mourier T."/>
            <person name="Pain A."/>
            <person name="Lu M."/>
            <person name="Harper D."/>
            <person name="Lindsay R."/>
            <person name="Hauser H."/>
            <person name="James K."/>
            <person name="Quiles M."/>
            <person name="Madan Babu M."/>
            <person name="Saito T."/>
            <person name="Buchrieser C."/>
            <person name="Wardroper A."/>
            <person name="Felder M."/>
            <person name="Thangavelu M."/>
            <person name="Johnson D."/>
            <person name="Knights A."/>
            <person name="Loulseged H."/>
            <person name="Mungall K."/>
            <person name="Oliver K."/>
            <person name="Price C."/>
            <person name="Quail M.A."/>
            <person name="Urushihara H."/>
            <person name="Hernandez J."/>
            <person name="Rabbinowitsch E."/>
            <person name="Steffen D."/>
            <person name="Sanders M."/>
            <person name="Ma J."/>
            <person name="Kohara Y."/>
            <person name="Sharp S."/>
            <person name="Simmonds M."/>
            <person name="Spiegler S."/>
            <person name="Tivey A."/>
            <person name="Sugano S."/>
            <person name="White B."/>
            <person name="Walker D."/>
            <person name="Woodward J."/>
            <person name="Winckler T."/>
            <person name="Tanaka Y."/>
            <person name="Shaulsky G."/>
            <person name="Schleicher M."/>
            <person name="Weinstock G."/>
            <person name="Rosenthal A."/>
            <person name="Cox E.C."/>
            <person name="Chisholm R.L."/>
            <person name="Gibbs R."/>
            <person name="Loomis W.F."/>
            <person name="Platzer M."/>
            <person name="Kay R.R."/>
            <person name="Williams J."/>
            <person name="Dear P.H."/>
            <person name="Noegel A.A."/>
            <person name="Barrell B."/>
            <person name="Kuspa A."/>
        </authorList>
    </citation>
    <scope>NUCLEOTIDE SEQUENCE [LARGE SCALE GENOMIC DNA]</scope>
    <source>
        <strain evidence="9 10">AX4</strain>
    </source>
</reference>
<dbReference type="EMBL" id="AAFI02000041">
    <property type="protein sequence ID" value="EAL66739.1"/>
    <property type="molecule type" value="Genomic_DNA"/>
</dbReference>
<dbReference type="PaxDb" id="44689-DDB0237816"/>
<feature type="transmembrane region" description="Helical" evidence="8">
    <location>
        <begin position="501"/>
        <end position="520"/>
    </location>
</feature>
<keyword evidence="4 8" id="KW-0812">Transmembrane</keyword>
<feature type="transmembrane region" description="Helical" evidence="8">
    <location>
        <begin position="395"/>
        <end position="418"/>
    </location>
</feature>
<dbReference type="GO" id="GO:0032238">
    <property type="term" value="P:adenosine transport"/>
    <property type="evidence" value="ECO:0000316"/>
    <property type="project" value="dictyBase"/>
</dbReference>
<feature type="transmembrane region" description="Helical" evidence="8">
    <location>
        <begin position="138"/>
        <end position="155"/>
    </location>
</feature>
<feature type="transmembrane region" description="Helical" evidence="8">
    <location>
        <begin position="225"/>
        <end position="246"/>
    </location>
</feature>
<evidence type="ECO:0000256" key="5">
    <source>
        <dbReference type="ARBA" id="ARBA00022989"/>
    </source>
</evidence>
<dbReference type="InParanoid" id="Q54TT2"/>
<dbReference type="GO" id="GO:0005337">
    <property type="term" value="F:nucleoside transmembrane transporter activity"/>
    <property type="evidence" value="ECO:0000318"/>
    <property type="project" value="GO_Central"/>
</dbReference>
<feature type="transmembrane region" description="Helical" evidence="8">
    <location>
        <begin position="460"/>
        <end position="480"/>
    </location>
</feature>
<dbReference type="AlphaFoldDB" id="Q54TT2"/>
<evidence type="ECO:0000256" key="7">
    <source>
        <dbReference type="SAM" id="MobiDB-lite"/>
    </source>
</evidence>
<accession>Q54TT2</accession>
<dbReference type="Proteomes" id="UP000002195">
    <property type="component" value="Unassembled WGS sequence"/>
</dbReference>
<dbReference type="PANTHER" id="PTHR10332:SF10">
    <property type="entry name" value="EQUILIBRATIVE NUCLEOSIDE TRANSPORTER 4"/>
    <property type="match status" value="1"/>
</dbReference>
<dbReference type="VEuPathDB" id="AmoebaDB:DDB_G0281515"/>
<keyword evidence="10" id="KW-1185">Reference proteome</keyword>
<gene>
    <name evidence="9" type="ORF">DDB_G0281515</name>
</gene>
<dbReference type="OMA" id="WVYWGIA"/>
<feature type="transmembrane region" description="Helical" evidence="8">
    <location>
        <begin position="266"/>
        <end position="289"/>
    </location>
</feature>
<keyword evidence="6 8" id="KW-0472">Membrane</keyword>
<evidence type="ECO:0000256" key="6">
    <source>
        <dbReference type="ARBA" id="ARBA00023136"/>
    </source>
</evidence>
<dbReference type="Reactome" id="R-DDI-83936">
    <property type="pathway name" value="Transport of nucleosides and free purine and pyrimidine bases across the plasma membrane"/>
</dbReference>
<evidence type="ECO:0000256" key="2">
    <source>
        <dbReference type="ARBA" id="ARBA00007965"/>
    </source>
</evidence>
<feature type="transmembrane region" description="Helical" evidence="8">
    <location>
        <begin position="97"/>
        <end position="118"/>
    </location>
</feature>
<dbReference type="RefSeq" id="XP_640729.1">
    <property type="nucleotide sequence ID" value="XM_635637.1"/>
</dbReference>
<dbReference type="PhylomeDB" id="Q54TT2"/>
<keyword evidence="3" id="KW-0813">Transport</keyword>
<evidence type="ECO:0000313" key="10">
    <source>
        <dbReference type="Proteomes" id="UP000002195"/>
    </source>
</evidence>
<protein>
    <submittedName>
        <fullName evidence="9">Equilibrative nucleoside transporter family protein</fullName>
    </submittedName>
</protein>
<dbReference type="eggNOG" id="KOG1479">
    <property type="taxonomic scope" value="Eukaryota"/>
</dbReference>
<dbReference type="InterPro" id="IPR036259">
    <property type="entry name" value="MFS_trans_sf"/>
</dbReference>
<dbReference type="Reactome" id="R-DDI-9748787">
    <property type="pathway name" value="Azathioprine ADME"/>
</dbReference>
<organism evidence="9 10">
    <name type="scientific">Dictyostelium discoideum</name>
    <name type="common">Social amoeba</name>
    <dbReference type="NCBI Taxonomy" id="44689"/>
    <lineage>
        <taxon>Eukaryota</taxon>
        <taxon>Amoebozoa</taxon>
        <taxon>Evosea</taxon>
        <taxon>Eumycetozoa</taxon>
        <taxon>Dictyostelia</taxon>
        <taxon>Dictyosteliales</taxon>
        <taxon>Dictyosteliaceae</taxon>
        <taxon>Dictyostelium</taxon>
    </lineage>
</organism>
<dbReference type="GeneID" id="8623118"/>
<dbReference type="dictyBase" id="DDB_G0281515"/>
<dbReference type="PANTHER" id="PTHR10332">
    <property type="entry name" value="EQUILIBRATIVE NUCLEOSIDE TRANSPORTER"/>
    <property type="match status" value="1"/>
</dbReference>
<evidence type="ECO:0000313" key="9">
    <source>
        <dbReference type="EMBL" id="EAL66739.1"/>
    </source>
</evidence>
<dbReference type="PRO" id="PR:Q54TT2"/>